<dbReference type="RefSeq" id="WP_160559096.1">
    <property type="nucleotide sequence ID" value="NZ_QZDT01000005.1"/>
</dbReference>
<sequence>MDMQELKQIIYQGEKVDIECKEAESNVPKSVYESYSAFANTKGGYIILGVKEDKQKTHFEERFIIQGIDNPKKQVEDFWNTINSNTAIR</sequence>
<evidence type="ECO:0000259" key="1">
    <source>
        <dbReference type="Pfam" id="PF04326"/>
    </source>
</evidence>
<dbReference type="InterPro" id="IPR007421">
    <property type="entry name" value="Schlafen_AlbA_2_dom"/>
</dbReference>
<proteinExistence type="predicted"/>
<protein>
    <recommendedName>
        <fullName evidence="1">Schlafen AlbA-2 domain-containing protein</fullName>
    </recommendedName>
</protein>
<dbReference type="Gene3D" id="3.30.950.30">
    <property type="entry name" value="Schlafen, AAA domain"/>
    <property type="match status" value="1"/>
</dbReference>
<dbReference type="EMBL" id="QZDT01000005">
    <property type="protein sequence ID" value="NBJ92025.1"/>
    <property type="molecule type" value="Genomic_DNA"/>
</dbReference>
<keyword evidence="3" id="KW-1185">Reference proteome</keyword>
<reference evidence="2" key="1">
    <citation type="submission" date="2018-09" db="EMBL/GenBank/DDBJ databases">
        <title>Murine metabolic-syndrome-specific gut microbial biobank.</title>
        <authorList>
            <person name="Liu C."/>
        </authorList>
    </citation>
    <scope>NUCLEOTIDE SEQUENCE</scope>
    <source>
        <strain evidence="2">D42-62</strain>
    </source>
</reference>
<accession>A0A9X5BDV6</accession>
<evidence type="ECO:0000313" key="2">
    <source>
        <dbReference type="EMBL" id="NBJ92025.1"/>
    </source>
</evidence>
<dbReference type="InterPro" id="IPR038461">
    <property type="entry name" value="Schlafen_AlbA_2_dom_sf"/>
</dbReference>
<evidence type="ECO:0000313" key="3">
    <source>
        <dbReference type="Proteomes" id="UP001154420"/>
    </source>
</evidence>
<organism evidence="2 3">
    <name type="scientific">Parablautia muri</name>
    <dbReference type="NCBI Taxonomy" id="2320879"/>
    <lineage>
        <taxon>Bacteria</taxon>
        <taxon>Bacillati</taxon>
        <taxon>Bacillota</taxon>
        <taxon>Clostridia</taxon>
        <taxon>Lachnospirales</taxon>
        <taxon>Lachnospiraceae</taxon>
        <taxon>Parablautia</taxon>
    </lineage>
</organism>
<name>A0A9X5BDV6_9FIRM</name>
<feature type="domain" description="Schlafen AlbA-2" evidence="1">
    <location>
        <begin position="14"/>
        <end position="86"/>
    </location>
</feature>
<dbReference type="OrthoDB" id="9768354at2"/>
<comment type="caution">
    <text evidence="2">The sequence shown here is derived from an EMBL/GenBank/DDBJ whole genome shotgun (WGS) entry which is preliminary data.</text>
</comment>
<gene>
    <name evidence="2" type="ORF">D5281_05340</name>
</gene>
<dbReference type="Proteomes" id="UP001154420">
    <property type="component" value="Unassembled WGS sequence"/>
</dbReference>
<dbReference type="Pfam" id="PF04326">
    <property type="entry name" value="SLFN_AlbA_2"/>
    <property type="match status" value="1"/>
</dbReference>
<dbReference type="AlphaFoldDB" id="A0A9X5BDV6"/>